<dbReference type="RefSeq" id="WP_397091654.1">
    <property type="nucleotide sequence ID" value="NZ_JBITGY010000019.1"/>
</dbReference>
<gene>
    <name evidence="4" type="ORF">ACIBG2_49330</name>
</gene>
<accession>A0ABW7ZBC6</accession>
<dbReference type="PANTHER" id="PTHR46696">
    <property type="entry name" value="P450, PUTATIVE (EUROFUNG)-RELATED"/>
    <property type="match status" value="1"/>
</dbReference>
<keyword evidence="2" id="KW-0408">Iron</keyword>
<dbReference type="PANTHER" id="PTHR46696:SF1">
    <property type="entry name" value="CYTOCHROME P450 YJIB-RELATED"/>
    <property type="match status" value="1"/>
</dbReference>
<feature type="region of interest" description="Disordered" evidence="3">
    <location>
        <begin position="1"/>
        <end position="28"/>
    </location>
</feature>
<keyword evidence="2" id="KW-0349">Heme</keyword>
<dbReference type="Pfam" id="PF00067">
    <property type="entry name" value="p450"/>
    <property type="match status" value="1"/>
</dbReference>
<feature type="compositionally biased region" description="Pro residues" evidence="3">
    <location>
        <begin position="1"/>
        <end position="14"/>
    </location>
</feature>
<sequence length="390" mass="41830">MLPFEPPAGRPFDPPETLGELREHSPVSPMTYPDGHEGWLVTSHELVRQVLSDPRFSHRADLVHTPVPGGSVRGALQPAPRGGFIGMDPPEHTRYRHLLTGQFTVRRMRQLTGRVEQVAEAYLDAMENHGPPADLVAFYSQPIPGDVISELLGVPGAERDEFGRHILALGSTTASAEDKLAAYTAVQAIIGGLIAAKREQPGDDLLGGLIAGGELDDEELGTIAFLLLGGGFDTTANMIAMGAWVLMSRPGGVGRLLADPAKTVEELLRYLSVVPVTARAALEDVEVGGQLVKKGQTVTVSIPAANRDPARFPDADAFDPGRATAGHLAFGHGIHQCLGQQLARVEMTVGLPALFRRWPTLRPAVPDEQVPLRTDMGIYGVHALPVTWEP</sequence>
<dbReference type="EC" id="1.14.-.-" evidence="4"/>
<keyword evidence="2" id="KW-0479">Metal-binding</keyword>
<reference evidence="4 5" key="1">
    <citation type="submission" date="2024-10" db="EMBL/GenBank/DDBJ databases">
        <title>The Natural Products Discovery Center: Release of the First 8490 Sequenced Strains for Exploring Actinobacteria Biosynthetic Diversity.</title>
        <authorList>
            <person name="Kalkreuter E."/>
            <person name="Kautsar S.A."/>
            <person name="Yang D."/>
            <person name="Bader C.D."/>
            <person name="Teijaro C.N."/>
            <person name="Fluegel L."/>
            <person name="Davis C.M."/>
            <person name="Simpson J.R."/>
            <person name="Lauterbach L."/>
            <person name="Steele A.D."/>
            <person name="Gui C."/>
            <person name="Meng S."/>
            <person name="Li G."/>
            <person name="Viehrig K."/>
            <person name="Ye F."/>
            <person name="Su P."/>
            <person name="Kiefer A.F."/>
            <person name="Nichols A."/>
            <person name="Cepeda A.J."/>
            <person name="Yan W."/>
            <person name="Fan B."/>
            <person name="Jiang Y."/>
            <person name="Adhikari A."/>
            <person name="Zheng C.-J."/>
            <person name="Schuster L."/>
            <person name="Cowan T.M."/>
            <person name="Smanski M.J."/>
            <person name="Chevrette M.G."/>
            <person name="De Carvalho L.P.S."/>
            <person name="Shen B."/>
        </authorList>
    </citation>
    <scope>NUCLEOTIDE SEQUENCE [LARGE SCALE GENOMIC DNA]</scope>
    <source>
        <strain evidence="4 5">NPDC050545</strain>
    </source>
</reference>
<evidence type="ECO:0000256" key="2">
    <source>
        <dbReference type="RuleBase" id="RU000461"/>
    </source>
</evidence>
<dbReference type="Proteomes" id="UP001612741">
    <property type="component" value="Unassembled WGS sequence"/>
</dbReference>
<dbReference type="PROSITE" id="PS00086">
    <property type="entry name" value="CYTOCHROME_P450"/>
    <property type="match status" value="1"/>
</dbReference>
<dbReference type="PRINTS" id="PR00359">
    <property type="entry name" value="BP450"/>
</dbReference>
<dbReference type="InterPro" id="IPR001128">
    <property type="entry name" value="Cyt_P450"/>
</dbReference>
<comment type="similarity">
    <text evidence="1 2">Belongs to the cytochrome P450 family.</text>
</comment>
<dbReference type="CDD" id="cd11030">
    <property type="entry name" value="CYP105-like"/>
    <property type="match status" value="1"/>
</dbReference>
<keyword evidence="5" id="KW-1185">Reference proteome</keyword>
<dbReference type="InterPro" id="IPR036396">
    <property type="entry name" value="Cyt_P450_sf"/>
</dbReference>
<dbReference type="InterPro" id="IPR017972">
    <property type="entry name" value="Cyt_P450_CS"/>
</dbReference>
<dbReference type="Gene3D" id="1.10.630.10">
    <property type="entry name" value="Cytochrome P450"/>
    <property type="match status" value="1"/>
</dbReference>
<dbReference type="EMBL" id="JBITGY010000019">
    <property type="protein sequence ID" value="MFI6505461.1"/>
    <property type="molecule type" value="Genomic_DNA"/>
</dbReference>
<comment type="caution">
    <text evidence="4">The sequence shown here is derived from an EMBL/GenBank/DDBJ whole genome shotgun (WGS) entry which is preliminary data.</text>
</comment>
<dbReference type="SUPFAM" id="SSF48264">
    <property type="entry name" value="Cytochrome P450"/>
    <property type="match status" value="1"/>
</dbReference>
<dbReference type="GO" id="GO:0016491">
    <property type="term" value="F:oxidoreductase activity"/>
    <property type="evidence" value="ECO:0007669"/>
    <property type="project" value="UniProtKB-KW"/>
</dbReference>
<evidence type="ECO:0000256" key="3">
    <source>
        <dbReference type="SAM" id="MobiDB-lite"/>
    </source>
</evidence>
<evidence type="ECO:0000313" key="4">
    <source>
        <dbReference type="EMBL" id="MFI6505461.1"/>
    </source>
</evidence>
<proteinExistence type="inferred from homology"/>
<evidence type="ECO:0000313" key="5">
    <source>
        <dbReference type="Proteomes" id="UP001612741"/>
    </source>
</evidence>
<keyword evidence="2" id="KW-0503">Monooxygenase</keyword>
<name>A0ABW7ZBC6_9ACTN</name>
<organism evidence="4 5">
    <name type="scientific">Nonomuraea typhae</name>
    <dbReference type="NCBI Taxonomy" id="2603600"/>
    <lineage>
        <taxon>Bacteria</taxon>
        <taxon>Bacillati</taxon>
        <taxon>Actinomycetota</taxon>
        <taxon>Actinomycetes</taxon>
        <taxon>Streptosporangiales</taxon>
        <taxon>Streptosporangiaceae</taxon>
        <taxon>Nonomuraea</taxon>
    </lineage>
</organism>
<keyword evidence="2 4" id="KW-0560">Oxidoreductase</keyword>
<dbReference type="InterPro" id="IPR002397">
    <property type="entry name" value="Cyt_P450_B"/>
</dbReference>
<evidence type="ECO:0000256" key="1">
    <source>
        <dbReference type="ARBA" id="ARBA00010617"/>
    </source>
</evidence>
<protein>
    <submittedName>
        <fullName evidence="4">Cytochrome P450</fullName>
        <ecNumber evidence="4">1.14.-.-</ecNumber>
    </submittedName>
</protein>
<dbReference type="PRINTS" id="PR00385">
    <property type="entry name" value="P450"/>
</dbReference>